<sequence>MFIEKTGFVSNQSMWKSILTDLTTNGFDLISANGALATTVPSTKLDSFVIKPKVAVDPLFDVQPWRIAVKCYPVSTRMYAGAPEQISDLGDIARVGQVPFSSSALKPNYAGAIGSRFMAQNNAIPQDADGNDINEVCFWHRGVDSAQGVNATAYAGTMSFSSDTAVGGTVNQTNGESLIRSDAAATPFTYSLAISDHGIALHIRIEGQDDAGCRHAWVVIQRAINSDGTIVKTGKAPLFCMFSVNGGGSPTNDRPLNLAASTLSGLNTNLAYSIQRFTVRESDVNAPTPPVNAAVHSADAFAVINPLQQVAFSENNQFDFRLPQGFNTQRFSYPYEMDMVGYASADVISNGTTIETQVYGETANGQPKLRKYKALSANSPKNTGMRLFMLTEGGGV</sequence>
<dbReference type="Proteomes" id="UP000596123">
    <property type="component" value="Segment"/>
</dbReference>
<proteinExistence type="predicted"/>
<accession>A0A7T8IVN4</accession>
<organism evidence="1 2">
    <name type="scientific">Erwinia phage pEa_SNUABM_5</name>
    <dbReference type="NCBI Taxonomy" id="2797313"/>
    <lineage>
        <taxon>Viruses</taxon>
        <taxon>Duplodnaviria</taxon>
        <taxon>Heunggongvirae</taxon>
        <taxon>Uroviricota</taxon>
        <taxon>Caudoviricetes</taxon>
        <taxon>Rivsvirus</taxon>
        <taxon>Rivsvirus SNUABM5</taxon>
    </lineage>
</organism>
<dbReference type="EMBL" id="MW366843">
    <property type="protein sequence ID" value="QQO90300.1"/>
    <property type="molecule type" value="Genomic_DNA"/>
</dbReference>
<evidence type="ECO:0000313" key="1">
    <source>
        <dbReference type="EMBL" id="QQO90300.1"/>
    </source>
</evidence>
<protein>
    <submittedName>
        <fullName evidence="1">Uncharacterized protein</fullName>
    </submittedName>
</protein>
<name>A0A7T8IVN4_9CAUD</name>
<gene>
    <name evidence="1" type="ORF">pEaSNUABM5_00158</name>
</gene>
<keyword evidence="2" id="KW-1185">Reference proteome</keyword>
<reference evidence="1 2" key="1">
    <citation type="submission" date="2020-12" db="EMBL/GenBank/DDBJ databases">
        <title>Complete genome sequence of Erwinia phage pEa_SNUABM_5.</title>
        <authorList>
            <person name="Kim S.G."/>
            <person name="Lee S.B."/>
            <person name="Kwon J."/>
            <person name="Park S.C."/>
        </authorList>
    </citation>
    <scope>NUCLEOTIDE SEQUENCE [LARGE SCALE GENOMIC DNA]</scope>
</reference>
<evidence type="ECO:0000313" key="2">
    <source>
        <dbReference type="Proteomes" id="UP000596123"/>
    </source>
</evidence>